<proteinExistence type="predicted"/>
<reference evidence="2" key="1">
    <citation type="journal article" date="2015" name="Nature">
        <title>Complex archaea that bridge the gap between prokaryotes and eukaryotes.</title>
        <authorList>
            <person name="Spang A."/>
            <person name="Saw J.H."/>
            <person name="Jorgensen S.L."/>
            <person name="Zaremba-Niedzwiedzka K."/>
            <person name="Martijn J."/>
            <person name="Lind A.E."/>
            <person name="van Eijk R."/>
            <person name="Schleper C."/>
            <person name="Guy L."/>
            <person name="Ettema T.J."/>
        </authorList>
    </citation>
    <scope>NUCLEOTIDE SEQUENCE</scope>
</reference>
<comment type="caution">
    <text evidence="2">The sequence shown here is derived from an EMBL/GenBank/DDBJ whole genome shotgun (WGS) entry which is preliminary data.</text>
</comment>
<dbReference type="AlphaFoldDB" id="A0A0F8WIT6"/>
<evidence type="ECO:0000256" key="1">
    <source>
        <dbReference type="SAM" id="MobiDB-lite"/>
    </source>
</evidence>
<feature type="compositionally biased region" description="Low complexity" evidence="1">
    <location>
        <begin position="11"/>
        <end position="43"/>
    </location>
</feature>
<organism evidence="2">
    <name type="scientific">marine sediment metagenome</name>
    <dbReference type="NCBI Taxonomy" id="412755"/>
    <lineage>
        <taxon>unclassified sequences</taxon>
        <taxon>metagenomes</taxon>
        <taxon>ecological metagenomes</taxon>
    </lineage>
</organism>
<name>A0A0F8WIT6_9ZZZZ</name>
<feature type="region of interest" description="Disordered" evidence="1">
    <location>
        <begin position="1"/>
        <end position="43"/>
    </location>
</feature>
<sequence>MDADGVGGALGPPEAASSAPAPGARSAPRPISAPAKNLAALAA</sequence>
<feature type="non-terminal residue" evidence="2">
    <location>
        <position position="43"/>
    </location>
</feature>
<protein>
    <submittedName>
        <fullName evidence="2">Uncharacterized protein</fullName>
    </submittedName>
</protein>
<feature type="compositionally biased region" description="Gly residues" evidence="1">
    <location>
        <begin position="1"/>
        <end position="10"/>
    </location>
</feature>
<evidence type="ECO:0000313" key="2">
    <source>
        <dbReference type="EMBL" id="KKK56578.1"/>
    </source>
</evidence>
<gene>
    <name evidence="2" type="ORF">LCGC14_3063130</name>
</gene>
<accession>A0A0F8WIT6</accession>
<dbReference type="EMBL" id="LAZR01064922">
    <property type="protein sequence ID" value="KKK56578.1"/>
    <property type="molecule type" value="Genomic_DNA"/>
</dbReference>